<keyword evidence="1" id="KW-0732">Signal</keyword>
<feature type="signal peptide" evidence="1">
    <location>
        <begin position="1"/>
        <end position="27"/>
    </location>
</feature>
<evidence type="ECO:0000313" key="2">
    <source>
        <dbReference type="EMBL" id="NOV50566.1"/>
    </source>
</evidence>
<proteinExistence type="predicted"/>
<evidence type="ECO:0000256" key="1">
    <source>
        <dbReference type="SAM" id="SignalP"/>
    </source>
</evidence>
<reference evidence="2" key="1">
    <citation type="submission" date="2020-03" db="EMBL/GenBank/DDBJ databases">
        <title>Transcriptomic Profiling of the Digestive Tract of the Rat Flea, Xenopsylla cheopis, Following Blood Feeding and Infection with Yersinia pestis.</title>
        <authorList>
            <person name="Bland D.M."/>
            <person name="Martens C.A."/>
            <person name="Virtaneva K."/>
            <person name="Kanakabandi K."/>
            <person name="Long D."/>
            <person name="Rosenke R."/>
            <person name="Saturday G.A."/>
            <person name="Hoyt F.H."/>
            <person name="Bruno D.P."/>
            <person name="Ribeiro J.M.C."/>
            <person name="Hinnebusch J."/>
        </authorList>
    </citation>
    <scope>NUCLEOTIDE SEQUENCE</scope>
</reference>
<organism evidence="2">
    <name type="scientific">Xenopsylla cheopis</name>
    <name type="common">Oriental rat flea</name>
    <name type="synonym">Pulex cheopis</name>
    <dbReference type="NCBI Taxonomy" id="163159"/>
    <lineage>
        <taxon>Eukaryota</taxon>
        <taxon>Metazoa</taxon>
        <taxon>Ecdysozoa</taxon>
        <taxon>Arthropoda</taxon>
        <taxon>Hexapoda</taxon>
        <taxon>Insecta</taxon>
        <taxon>Pterygota</taxon>
        <taxon>Neoptera</taxon>
        <taxon>Endopterygota</taxon>
        <taxon>Siphonaptera</taxon>
        <taxon>Pulicidae</taxon>
        <taxon>Xenopsyllinae</taxon>
        <taxon>Xenopsylla</taxon>
    </lineage>
</organism>
<dbReference type="AlphaFoldDB" id="A0A6M2DW32"/>
<feature type="chain" id="PRO_5026989976" evidence="1">
    <location>
        <begin position="28"/>
        <end position="75"/>
    </location>
</feature>
<dbReference type="EMBL" id="GIIL01006840">
    <property type="protein sequence ID" value="NOV50566.1"/>
    <property type="molecule type" value="Transcribed_RNA"/>
</dbReference>
<accession>A0A6M2DW32</accession>
<name>A0A6M2DW32_XENCH</name>
<protein>
    <submittedName>
        <fullName evidence="2">Putative secreted protein</fullName>
    </submittedName>
</protein>
<sequence length="75" mass="8622">MIMNARIQTAVIMVLVLKLANLTGVELMPFAQVVFIKLTVDAHLVIKEIRIRNVHQFLNIHHIHKLNVMTMKTAH</sequence>